<dbReference type="RefSeq" id="WP_145371257.1">
    <property type="nucleotide sequence ID" value="NZ_CP036275.1"/>
</dbReference>
<name>A0A517ZCH2_9PLAN</name>
<dbReference type="CDD" id="cd24049">
    <property type="entry name" value="ASKHA_NBD_PilM"/>
    <property type="match status" value="1"/>
</dbReference>
<keyword evidence="2" id="KW-1185">Reference proteome</keyword>
<dbReference type="AlphaFoldDB" id="A0A517ZCH2"/>
<dbReference type="Gene3D" id="3.30.420.40">
    <property type="match status" value="2"/>
</dbReference>
<evidence type="ECO:0000313" key="1">
    <source>
        <dbReference type="EMBL" id="QDU40140.1"/>
    </source>
</evidence>
<dbReference type="PANTHER" id="PTHR32432">
    <property type="entry name" value="CELL DIVISION PROTEIN FTSA-RELATED"/>
    <property type="match status" value="1"/>
</dbReference>
<dbReference type="Pfam" id="PF11104">
    <property type="entry name" value="PilM_2"/>
    <property type="match status" value="1"/>
</dbReference>
<dbReference type="OrthoDB" id="9773403at2"/>
<organism evidence="1 2">
    <name type="scientific">Maioricimonas rarisocia</name>
    <dbReference type="NCBI Taxonomy" id="2528026"/>
    <lineage>
        <taxon>Bacteria</taxon>
        <taxon>Pseudomonadati</taxon>
        <taxon>Planctomycetota</taxon>
        <taxon>Planctomycetia</taxon>
        <taxon>Planctomycetales</taxon>
        <taxon>Planctomycetaceae</taxon>
        <taxon>Maioricimonas</taxon>
    </lineage>
</organism>
<dbReference type="Gene3D" id="3.30.1490.300">
    <property type="match status" value="1"/>
</dbReference>
<evidence type="ECO:0000313" key="2">
    <source>
        <dbReference type="Proteomes" id="UP000320496"/>
    </source>
</evidence>
<dbReference type="EMBL" id="CP036275">
    <property type="protein sequence ID" value="QDU40140.1"/>
    <property type="molecule type" value="Genomic_DNA"/>
</dbReference>
<protein>
    <submittedName>
        <fullName evidence="1">Competence protein A</fullName>
    </submittedName>
</protein>
<proteinExistence type="predicted"/>
<gene>
    <name evidence="1" type="ORF">Mal4_44950</name>
</gene>
<dbReference type="PANTHER" id="PTHR32432:SF3">
    <property type="entry name" value="ETHANOLAMINE UTILIZATION PROTEIN EUTJ"/>
    <property type="match status" value="1"/>
</dbReference>
<reference evidence="1 2" key="1">
    <citation type="submission" date="2019-02" db="EMBL/GenBank/DDBJ databases">
        <title>Deep-cultivation of Planctomycetes and their phenomic and genomic characterization uncovers novel biology.</title>
        <authorList>
            <person name="Wiegand S."/>
            <person name="Jogler M."/>
            <person name="Boedeker C."/>
            <person name="Pinto D."/>
            <person name="Vollmers J."/>
            <person name="Rivas-Marin E."/>
            <person name="Kohn T."/>
            <person name="Peeters S.H."/>
            <person name="Heuer A."/>
            <person name="Rast P."/>
            <person name="Oberbeckmann S."/>
            <person name="Bunk B."/>
            <person name="Jeske O."/>
            <person name="Meyerdierks A."/>
            <person name="Storesund J.E."/>
            <person name="Kallscheuer N."/>
            <person name="Luecker S."/>
            <person name="Lage O.M."/>
            <person name="Pohl T."/>
            <person name="Merkel B.J."/>
            <person name="Hornburger P."/>
            <person name="Mueller R.-W."/>
            <person name="Bruemmer F."/>
            <person name="Labrenz M."/>
            <person name="Spormann A.M."/>
            <person name="Op den Camp H."/>
            <person name="Overmann J."/>
            <person name="Amann R."/>
            <person name="Jetten M.S.M."/>
            <person name="Mascher T."/>
            <person name="Medema M.H."/>
            <person name="Devos D.P."/>
            <person name="Kaster A.-K."/>
            <person name="Ovreas L."/>
            <person name="Rohde M."/>
            <person name="Galperin M.Y."/>
            <person name="Jogler C."/>
        </authorList>
    </citation>
    <scope>NUCLEOTIDE SEQUENCE [LARGE SCALE GENOMIC DNA]</scope>
    <source>
        <strain evidence="1 2">Mal4</strain>
    </source>
</reference>
<dbReference type="InterPro" id="IPR005883">
    <property type="entry name" value="PilM"/>
</dbReference>
<dbReference type="KEGG" id="mri:Mal4_44950"/>
<dbReference type="Proteomes" id="UP000320496">
    <property type="component" value="Chromosome"/>
</dbReference>
<sequence length="369" mass="39731">MSSATVPSRRLPRLTRRNQQTGWIGVDIGSSAIKIAQAVKEGGRWKLRLSRLLPIAGHLQPGTDSLPDMELSALIRSALTGRGPRRQSTAASTLPMSVVDLRSLELPPGTDTELRQMIGTELNPEEDPQRSCEFDFWEQPGEDGQKETRQYSVLSLPTRAATGLADTLWNAGLQCNVIDTLPCALARAVTMVERPMSGQTVAALDWGYRTPLFVLIRNGRPVFARTLKNCGGELVVEQVRKQLNVPAGDVHELLLTRARTPGPQPGLTGLSELLTSCAVAAQKRMSEELERTLGYLRSQPGGLDPQRIWMFGCGALLPGIAEQLTTTCGLEVVAWHLGAASRDPLQPAGDAMHALLGPAIGLSALGGTV</sequence>
<accession>A0A517ZCH2</accession>
<dbReference type="InterPro" id="IPR050696">
    <property type="entry name" value="FtsA/MreB"/>
</dbReference>